<dbReference type="InterPro" id="IPR020945">
    <property type="entry name" value="DMSO/NO3_reduct_chaperone"/>
</dbReference>
<sequence length="208" mass="22568">MTAGHARLSRAWQTQSLLLGYPDEHLLGRLDLLTQAATSLGDAPLARFVGHLRATPPAQLAADYVATFDHRKRCCLFLTYYAHGDTRKRGMALLQLKQTYAAAGLHLVDDELPDHLAVVLEFAAAQPGQGRTLLLEHRAGLELLRLALRDARSPWADVLESVSATLPPLIGDQRQAVAKLAAEGPPAEQVGLAPFAPPEYMPQTEGAR</sequence>
<dbReference type="Pfam" id="PF02613">
    <property type="entry name" value="Nitrate_red_del"/>
    <property type="match status" value="1"/>
</dbReference>
<organism evidence="3 4">
    <name type="scientific">Paractinoplanes brasiliensis</name>
    <dbReference type="NCBI Taxonomy" id="52695"/>
    <lineage>
        <taxon>Bacteria</taxon>
        <taxon>Bacillati</taxon>
        <taxon>Actinomycetota</taxon>
        <taxon>Actinomycetes</taxon>
        <taxon>Micromonosporales</taxon>
        <taxon>Micromonosporaceae</taxon>
        <taxon>Paractinoplanes</taxon>
    </lineage>
</organism>
<dbReference type="SUPFAM" id="SSF89155">
    <property type="entry name" value="TorD-like"/>
    <property type="match status" value="1"/>
</dbReference>
<evidence type="ECO:0000256" key="1">
    <source>
        <dbReference type="ARBA" id="ARBA00023063"/>
    </source>
</evidence>
<accession>A0A4R6JK99</accession>
<dbReference type="InterPro" id="IPR003765">
    <property type="entry name" value="NO3_reductase_chaperone_NarJ"/>
</dbReference>
<evidence type="ECO:0000256" key="2">
    <source>
        <dbReference type="SAM" id="MobiDB-lite"/>
    </source>
</evidence>
<comment type="caution">
    <text evidence="3">The sequence shown here is derived from an EMBL/GenBank/DDBJ whole genome shotgun (WGS) entry which is preliminary data.</text>
</comment>
<dbReference type="InterPro" id="IPR036411">
    <property type="entry name" value="TorD-like_sf"/>
</dbReference>
<reference evidence="3 4" key="1">
    <citation type="submission" date="2019-03" db="EMBL/GenBank/DDBJ databases">
        <title>Sequencing the genomes of 1000 actinobacteria strains.</title>
        <authorList>
            <person name="Klenk H.-P."/>
        </authorList>
    </citation>
    <scope>NUCLEOTIDE SEQUENCE [LARGE SCALE GENOMIC DNA]</scope>
    <source>
        <strain evidence="3 4">DSM 43805</strain>
    </source>
</reference>
<dbReference type="RefSeq" id="WP_133871241.1">
    <property type="nucleotide sequence ID" value="NZ_BOMD01000103.1"/>
</dbReference>
<protein>
    <submittedName>
        <fullName evidence="3">Respiratory nitrate reductase chaperone NarJ</fullName>
    </submittedName>
</protein>
<dbReference type="NCBIfam" id="TIGR00684">
    <property type="entry name" value="narJ"/>
    <property type="match status" value="1"/>
</dbReference>
<keyword evidence="1" id="KW-0534">Nitrate assimilation</keyword>
<dbReference type="Proteomes" id="UP000294901">
    <property type="component" value="Unassembled WGS sequence"/>
</dbReference>
<evidence type="ECO:0000313" key="3">
    <source>
        <dbReference type="EMBL" id="TDO36499.1"/>
    </source>
</evidence>
<dbReference type="PANTHER" id="PTHR43680">
    <property type="entry name" value="NITRATE REDUCTASE MOLYBDENUM COFACTOR ASSEMBLY CHAPERONE"/>
    <property type="match status" value="1"/>
</dbReference>
<dbReference type="GO" id="GO:0051131">
    <property type="term" value="P:chaperone-mediated protein complex assembly"/>
    <property type="evidence" value="ECO:0007669"/>
    <property type="project" value="InterPro"/>
</dbReference>
<dbReference type="GO" id="GO:0042128">
    <property type="term" value="P:nitrate assimilation"/>
    <property type="evidence" value="ECO:0007669"/>
    <property type="project" value="UniProtKB-KW"/>
</dbReference>
<dbReference type="AlphaFoldDB" id="A0A4R6JK99"/>
<dbReference type="PANTHER" id="PTHR43680:SF2">
    <property type="entry name" value="NITRATE REDUCTASE MOLYBDENUM COFACTOR ASSEMBLY CHAPERONE NARJ"/>
    <property type="match status" value="1"/>
</dbReference>
<dbReference type="EMBL" id="SNWR01000001">
    <property type="protein sequence ID" value="TDO36499.1"/>
    <property type="molecule type" value="Genomic_DNA"/>
</dbReference>
<feature type="region of interest" description="Disordered" evidence="2">
    <location>
        <begin position="186"/>
        <end position="208"/>
    </location>
</feature>
<keyword evidence="4" id="KW-1185">Reference proteome</keyword>
<proteinExistence type="predicted"/>
<dbReference type="GO" id="GO:0051082">
    <property type="term" value="F:unfolded protein binding"/>
    <property type="evidence" value="ECO:0007669"/>
    <property type="project" value="InterPro"/>
</dbReference>
<gene>
    <name evidence="3" type="ORF">C8E87_0072</name>
</gene>
<dbReference type="GO" id="GO:0016530">
    <property type="term" value="F:metallochaperone activity"/>
    <property type="evidence" value="ECO:0007669"/>
    <property type="project" value="TreeGrafter"/>
</dbReference>
<name>A0A4R6JK99_9ACTN</name>
<dbReference type="Gene3D" id="1.10.3480.10">
    <property type="entry name" value="TorD-like"/>
    <property type="match status" value="1"/>
</dbReference>
<dbReference type="OrthoDB" id="4307003at2"/>
<evidence type="ECO:0000313" key="4">
    <source>
        <dbReference type="Proteomes" id="UP000294901"/>
    </source>
</evidence>